<dbReference type="OrthoDB" id="7281050at2"/>
<feature type="transmembrane region" description="Helical" evidence="1">
    <location>
        <begin position="298"/>
        <end position="317"/>
    </location>
</feature>
<dbReference type="InterPro" id="IPR036259">
    <property type="entry name" value="MFS_trans_sf"/>
</dbReference>
<feature type="transmembrane region" description="Helical" evidence="1">
    <location>
        <begin position="203"/>
        <end position="223"/>
    </location>
</feature>
<evidence type="ECO:0000256" key="2">
    <source>
        <dbReference type="SAM" id="SignalP"/>
    </source>
</evidence>
<gene>
    <name evidence="3" type="ORF">HK14_11990</name>
</gene>
<feature type="transmembrane region" description="Helical" evidence="1">
    <location>
        <begin position="272"/>
        <end position="292"/>
    </location>
</feature>
<accession>A0A1Z5YS37</accession>
<dbReference type="SUPFAM" id="SSF103473">
    <property type="entry name" value="MFS general substrate transporter"/>
    <property type="match status" value="1"/>
</dbReference>
<protein>
    <recommendedName>
        <fullName evidence="5">Major facilitator superfamily transporter</fullName>
    </recommendedName>
</protein>
<name>A0A1Z5YS37_9PROT</name>
<dbReference type="RefSeq" id="WP_086651995.1">
    <property type="nucleotide sequence ID" value="NZ_JOMQ01000055.1"/>
</dbReference>
<comment type="caution">
    <text evidence="3">The sequence shown here is derived from an EMBL/GenBank/DDBJ whole genome shotgun (WGS) entry which is preliminary data.</text>
</comment>
<dbReference type="Gene3D" id="1.20.1250.20">
    <property type="entry name" value="MFS general substrate transporter like domains"/>
    <property type="match status" value="1"/>
</dbReference>
<feature type="transmembrane region" description="Helical" evidence="1">
    <location>
        <begin position="45"/>
        <end position="63"/>
    </location>
</feature>
<keyword evidence="1" id="KW-0472">Membrane</keyword>
<evidence type="ECO:0000256" key="1">
    <source>
        <dbReference type="SAM" id="Phobius"/>
    </source>
</evidence>
<feature type="chain" id="PRO_5013255744" description="Major facilitator superfamily transporter" evidence="2">
    <location>
        <begin position="23"/>
        <end position="380"/>
    </location>
</feature>
<feature type="transmembrane region" description="Helical" evidence="1">
    <location>
        <begin position="131"/>
        <end position="152"/>
    </location>
</feature>
<feature type="transmembrane region" description="Helical" evidence="1">
    <location>
        <begin position="351"/>
        <end position="372"/>
    </location>
</feature>
<sequence length="380" mass="40223">MFGQTRKIGFATLAAISAADCAAHSMNSLGPFAVGELIKNGQMTAAQAGLWSSTEMLFYAAAMTGIASHVDRVRLRMLALGAAGCVIVAQAGSAYLHVFWVLLCLRGLSGFGLGALNAVVNVGASRIGQPVFVLSFVMVVQTVIFSASSLFLPYVGKISGQKGIFLLLACLVLVLMPLMRLLPNKAHTAARVLEEAWPASGHAMAALFAVLCYTGGSLAVWPFTERIAASVRLTSDAFGSLSAFANIFGLCVCFVSVGLSHNKSNMRWLSPALILTGVICVFQASPPSWLFFSAAFSLNYALWFFIYPSLVGVTCLIDPSGKLASRSGGVWMLSQAATTLLAGVVGNSGQYMWVGFFSFLLCLASAICVIFIRLRKVIAP</sequence>
<reference evidence="3 4" key="1">
    <citation type="submission" date="2014-06" db="EMBL/GenBank/DDBJ databases">
        <authorList>
            <person name="Ju J."/>
            <person name="Zhang J."/>
        </authorList>
    </citation>
    <scope>NUCLEOTIDE SEQUENCE [LARGE SCALE GENOMIC DNA]</scope>
    <source>
        <strain evidence="3 4">DsW_47</strain>
    </source>
</reference>
<keyword evidence="1" id="KW-0812">Transmembrane</keyword>
<keyword evidence="1" id="KW-1133">Transmembrane helix</keyword>
<feature type="transmembrane region" description="Helical" evidence="1">
    <location>
        <begin position="75"/>
        <end position="92"/>
    </location>
</feature>
<dbReference type="Proteomes" id="UP000196086">
    <property type="component" value="Unassembled WGS sequence"/>
</dbReference>
<feature type="transmembrane region" description="Helical" evidence="1">
    <location>
        <begin position="243"/>
        <end position="260"/>
    </location>
</feature>
<dbReference type="EMBL" id="JOMQ01000055">
    <property type="protein sequence ID" value="OUJ00821.1"/>
    <property type="molecule type" value="Genomic_DNA"/>
</dbReference>
<evidence type="ECO:0000313" key="4">
    <source>
        <dbReference type="Proteomes" id="UP000196086"/>
    </source>
</evidence>
<dbReference type="AlphaFoldDB" id="A0A1Z5YS37"/>
<evidence type="ECO:0000313" key="3">
    <source>
        <dbReference type="EMBL" id="OUJ00821.1"/>
    </source>
</evidence>
<feature type="signal peptide" evidence="2">
    <location>
        <begin position="1"/>
        <end position="22"/>
    </location>
</feature>
<feature type="transmembrane region" description="Helical" evidence="1">
    <location>
        <begin position="98"/>
        <end position="119"/>
    </location>
</feature>
<organism evidence="3 4">
    <name type="scientific">Acetobacter cibinongensis</name>
    <dbReference type="NCBI Taxonomy" id="146475"/>
    <lineage>
        <taxon>Bacteria</taxon>
        <taxon>Pseudomonadati</taxon>
        <taxon>Pseudomonadota</taxon>
        <taxon>Alphaproteobacteria</taxon>
        <taxon>Acetobacterales</taxon>
        <taxon>Acetobacteraceae</taxon>
        <taxon>Acetobacter</taxon>
    </lineage>
</organism>
<feature type="transmembrane region" description="Helical" evidence="1">
    <location>
        <begin position="164"/>
        <end position="182"/>
    </location>
</feature>
<proteinExistence type="predicted"/>
<evidence type="ECO:0008006" key="5">
    <source>
        <dbReference type="Google" id="ProtNLM"/>
    </source>
</evidence>
<keyword evidence="2" id="KW-0732">Signal</keyword>